<dbReference type="EMBL" id="GEEE01022166">
    <property type="protein sequence ID" value="JAP41059.1"/>
    <property type="molecule type" value="Transcribed_RNA"/>
</dbReference>
<reference evidence="5" key="1">
    <citation type="submission" date="2016-01" db="EMBL/GenBank/DDBJ databases">
        <title>Reference transcriptome for the parasite Schistocephalus solidus: insights into the molecular evolution of parasitism.</title>
        <authorList>
            <person name="Hebert F.O."/>
            <person name="Grambauer S."/>
            <person name="Barber I."/>
            <person name="Landry C.R."/>
            <person name="Aubin-Horth N."/>
        </authorList>
    </citation>
    <scope>NUCLEOTIDE SEQUENCE</scope>
</reference>
<dbReference type="PANTHER" id="PTHR16088">
    <property type="entry name" value="YY1 ASSOCIATED PROTEIN-RELATED"/>
    <property type="match status" value="1"/>
</dbReference>
<dbReference type="EMBL" id="GEEE01001567">
    <property type="protein sequence ID" value="JAP61658.1"/>
    <property type="molecule type" value="Transcribed_RNA"/>
</dbReference>
<gene>
    <name evidence="5" type="ORF">TR137412</name>
</gene>
<feature type="region of interest" description="Disordered" evidence="4">
    <location>
        <begin position="220"/>
        <end position="268"/>
    </location>
</feature>
<dbReference type="GO" id="GO:0003712">
    <property type="term" value="F:transcription coregulator activity"/>
    <property type="evidence" value="ECO:0007669"/>
    <property type="project" value="TreeGrafter"/>
</dbReference>
<feature type="compositionally biased region" description="Acidic residues" evidence="4">
    <location>
        <begin position="230"/>
        <end position="243"/>
    </location>
</feature>
<feature type="region of interest" description="Disordered" evidence="4">
    <location>
        <begin position="176"/>
        <end position="203"/>
    </location>
</feature>
<feature type="compositionally biased region" description="Polar residues" evidence="4">
    <location>
        <begin position="509"/>
        <end position="530"/>
    </location>
</feature>
<evidence type="ECO:0000256" key="1">
    <source>
        <dbReference type="ARBA" id="ARBA00023015"/>
    </source>
</evidence>
<protein>
    <recommendedName>
        <fullName evidence="6">GON-4-like protein</fullName>
    </recommendedName>
</protein>
<proteinExistence type="predicted"/>
<accession>A0A0V0J928</accession>
<feature type="compositionally biased region" description="Polar residues" evidence="4">
    <location>
        <begin position="1039"/>
        <end position="1050"/>
    </location>
</feature>
<feature type="compositionally biased region" description="Polar residues" evidence="4">
    <location>
        <begin position="1068"/>
        <end position="1081"/>
    </location>
</feature>
<evidence type="ECO:0000256" key="3">
    <source>
        <dbReference type="ARBA" id="ARBA00023242"/>
    </source>
</evidence>
<feature type="compositionally biased region" description="Acidic residues" evidence="4">
    <location>
        <begin position="484"/>
        <end position="500"/>
    </location>
</feature>
<keyword evidence="3" id="KW-0539">Nucleus</keyword>
<keyword evidence="2" id="KW-0804">Transcription</keyword>
<feature type="region of interest" description="Disordered" evidence="4">
    <location>
        <begin position="1024"/>
        <end position="1081"/>
    </location>
</feature>
<keyword evidence="1" id="KW-0805">Transcription regulation</keyword>
<evidence type="ECO:0000256" key="2">
    <source>
        <dbReference type="ARBA" id="ARBA00023163"/>
    </source>
</evidence>
<feature type="region of interest" description="Disordered" evidence="4">
    <location>
        <begin position="484"/>
        <end position="530"/>
    </location>
</feature>
<dbReference type="GO" id="GO:0006355">
    <property type="term" value="P:regulation of DNA-templated transcription"/>
    <property type="evidence" value="ECO:0007669"/>
    <property type="project" value="TreeGrafter"/>
</dbReference>
<evidence type="ECO:0000256" key="4">
    <source>
        <dbReference type="SAM" id="MobiDB-lite"/>
    </source>
</evidence>
<feature type="compositionally biased region" description="Basic and acidic residues" evidence="4">
    <location>
        <begin position="308"/>
        <end position="329"/>
    </location>
</feature>
<feature type="non-terminal residue" evidence="5">
    <location>
        <position position="1081"/>
    </location>
</feature>
<dbReference type="AlphaFoldDB" id="A0A0V0J928"/>
<feature type="compositionally biased region" description="Low complexity" evidence="4">
    <location>
        <begin position="189"/>
        <end position="199"/>
    </location>
</feature>
<evidence type="ECO:0008006" key="6">
    <source>
        <dbReference type="Google" id="ProtNLM"/>
    </source>
</evidence>
<evidence type="ECO:0000313" key="5">
    <source>
        <dbReference type="EMBL" id="JAP61658.1"/>
    </source>
</evidence>
<sequence>MEPTLQTSRKRKKLIPPHSLLKRRRLSKGSEGKKKHRTLFEAALSDDWQLNMGASLAERLERIANEKKLTVPQVKRLLKMVLTNEDVVAAFRHYMDGQLALLEPETGEPSSATRRQAHILGVDPMALSRCSGDPAIENPIVHRVLTRSVAKKIRCNLRDTANPKISRTGKTRCTLQDMIFPDDDDDAADSNAAEQSDSDYQPTALDMEILQLDRLYDRLPEPDTGLLSAESDEDGNQEEEETSLELMSADSARVSGEDDDGDNGEDRGCRHHHYFTRSCKVKLPTSENILDTPVWIQEVDAFAKKYSPSKDSENKEKSATGEAAYREYETPNEGDTNEPLQTETVGLSEKRLPHQISTQNLSGSAPTDTDDHIYSSFLRSLFSPGVTSPNNNFEMPGESSIFLSQSNFGGLASPENFLTTSPAHRPNGERSNAEDFDDPDFDVMAEIDNVCSEDLFDELRNDRAVRVSKIEAKELRRDLTELFTEDDEEYDQEVEDEEPNQETRKKEQQALSTYPVHTTSEPPGSCLGSETSVTPIPIAIDMADRVKRQLSMHLQLLVSTYVATISLSDLEETVCRPITSFVDQIHAILHRSSPLLSGLSHIRELLPLVDETQKFVHEFAGLSILPCFSYSLEDRTQLINTRYIPLPFFLMDYILRSALWPYPDLLPPGLAPPTNLVQQRHREMFTTDEDSLLVLGIANFAEALPKRFANFVERCNLVTTTVARDKPTRMQSSFFRFAATNLLPTRTPRQLYCRKCYIDFFGRLLTQRKSTGLGSGNNSFSSRSPLGLLLQDFQSPEFSSIEAKLGLLRSCVPAFARQTSSHRRTYAAGSIFSRPDVWHRLPAEYRACTYSLARQMAIPSLVNSAPVPTRDCLNVRFHASCALTHFFDKAMLSWWPSSEDSDDASPPSISTVSSSLSSSFFVMSNPVISGNLVIVAGLPCTPVKPVFQVVRPTSCIAAPSHLPPAAAIASRQPLKKVSVTAYLSRPPSPNHPSSTVPSSESVFALTDSSSGLVQKSVAVSVVSRSTQAAVPTSPPFRSPTKSGAPKSSTIPRSPRPFLPPLSSQSQRNISLASKTTPGTSF</sequence>
<feature type="region of interest" description="Disordered" evidence="4">
    <location>
        <begin position="307"/>
        <end position="340"/>
    </location>
</feature>
<organism evidence="5">
    <name type="scientific">Schistocephalus solidus</name>
    <name type="common">Tapeworm</name>
    <dbReference type="NCBI Taxonomy" id="70667"/>
    <lineage>
        <taxon>Eukaryota</taxon>
        <taxon>Metazoa</taxon>
        <taxon>Spiralia</taxon>
        <taxon>Lophotrochozoa</taxon>
        <taxon>Platyhelminthes</taxon>
        <taxon>Cestoda</taxon>
        <taxon>Eucestoda</taxon>
        <taxon>Diphyllobothriidea</taxon>
        <taxon>Diphyllobothriidae</taxon>
        <taxon>Schistocephalus</taxon>
    </lineage>
</organism>
<dbReference type="InterPro" id="IPR052435">
    <property type="entry name" value="YY1-Transcr_Regul"/>
</dbReference>
<name>A0A0V0J928_SCHSO</name>
<dbReference type="PANTHER" id="PTHR16088:SF3">
    <property type="entry name" value="GON-4-LIKE PROTEIN"/>
    <property type="match status" value="1"/>
</dbReference>
<dbReference type="GO" id="GO:0005634">
    <property type="term" value="C:nucleus"/>
    <property type="evidence" value="ECO:0007669"/>
    <property type="project" value="TreeGrafter"/>
</dbReference>